<organism evidence="2 3">
    <name type="scientific">Agaricus bisporus var. burnettii</name>
    <dbReference type="NCBI Taxonomy" id="192524"/>
    <lineage>
        <taxon>Eukaryota</taxon>
        <taxon>Fungi</taxon>
        <taxon>Dikarya</taxon>
        <taxon>Basidiomycota</taxon>
        <taxon>Agaricomycotina</taxon>
        <taxon>Agaricomycetes</taxon>
        <taxon>Agaricomycetidae</taxon>
        <taxon>Agaricales</taxon>
        <taxon>Agaricineae</taxon>
        <taxon>Agaricaceae</taxon>
        <taxon>Agaricus</taxon>
    </lineage>
</organism>
<reference evidence="2 3" key="1">
    <citation type="journal article" name="Sci. Rep.">
        <title>Telomere-to-telomere assembled and centromere annotated genomes of the two main subspecies of the button mushroom Agaricus bisporus reveal especially polymorphic chromosome ends.</title>
        <authorList>
            <person name="Sonnenberg A.S.M."/>
            <person name="Sedaghat-Telgerd N."/>
            <person name="Lavrijssen B."/>
            <person name="Ohm R.A."/>
            <person name="Hendrickx P.M."/>
            <person name="Scholtmeijer K."/>
            <person name="Baars J.J.P."/>
            <person name="van Peer A."/>
        </authorList>
    </citation>
    <scope>NUCLEOTIDE SEQUENCE [LARGE SCALE GENOMIC DNA]</scope>
    <source>
        <strain evidence="2 3">H119_p4</strain>
    </source>
</reference>
<dbReference type="OMA" id="CTIREPK"/>
<dbReference type="EMBL" id="JABXXO010000011">
    <property type="protein sequence ID" value="KAF7763554.1"/>
    <property type="molecule type" value="Genomic_DNA"/>
</dbReference>
<comment type="caution">
    <text evidence="2">The sequence shown here is derived from an EMBL/GenBank/DDBJ whole genome shotgun (WGS) entry which is preliminary data.</text>
</comment>
<feature type="compositionally biased region" description="Low complexity" evidence="1">
    <location>
        <begin position="26"/>
        <end position="45"/>
    </location>
</feature>
<evidence type="ECO:0000313" key="2">
    <source>
        <dbReference type="EMBL" id="KAF7763554.1"/>
    </source>
</evidence>
<evidence type="ECO:0000256" key="1">
    <source>
        <dbReference type="SAM" id="MobiDB-lite"/>
    </source>
</evidence>
<protein>
    <submittedName>
        <fullName evidence="2">Uncharacterized protein</fullName>
    </submittedName>
</protein>
<accession>A0A8H7C6E5</accession>
<sequence length="198" mass="21539">MSILRRSRTRSLSSSNKQPKPPALQPAPTHSSTASNDSSKSSSSNHLSMAAIADMFIKLRHLQRRSKASNSIACSSGAKPLTHPHTRVNAQTQPKAFCMHADTYVCAGSGGVDAVPLLRATRTVLVQEASRIGATLAQERWSYVISQPKHRPNGQYKVHVQYSAALVDADCREVLQPVAMDKIRRIPGLMTVISRNGD</sequence>
<gene>
    <name evidence="2" type="ORF">Agabi119p4_8091</name>
</gene>
<feature type="region of interest" description="Disordered" evidence="1">
    <location>
        <begin position="1"/>
        <end position="45"/>
    </location>
</feature>
<dbReference type="AlphaFoldDB" id="A0A8H7C6E5"/>
<proteinExistence type="predicted"/>
<evidence type="ECO:0000313" key="3">
    <source>
        <dbReference type="Proteomes" id="UP000629468"/>
    </source>
</evidence>
<dbReference type="Proteomes" id="UP000629468">
    <property type="component" value="Unassembled WGS sequence"/>
</dbReference>
<name>A0A8H7C6E5_AGABI</name>